<dbReference type="GO" id="GO:0008757">
    <property type="term" value="F:S-adenosylmethionine-dependent methyltransferase activity"/>
    <property type="evidence" value="ECO:0007669"/>
    <property type="project" value="InterPro"/>
</dbReference>
<keyword evidence="3" id="KW-1185">Reference proteome</keyword>
<gene>
    <name evidence="2" type="ordered locus">DSY0852</name>
</gene>
<reference evidence="2 3" key="1">
    <citation type="journal article" date="2006" name="J. Bacteriol.">
        <title>Complete genome sequence of the dehalorespiring bacterium Desulfitobacterium hafniense Y51 and comparison with Dehalococcoides ethenogenes 195.</title>
        <authorList>
            <person name="Nonaka H."/>
            <person name="Keresztes G."/>
            <person name="Shinoda Y."/>
            <person name="Ikenaga Y."/>
            <person name="Abe M."/>
            <person name="Naito K."/>
            <person name="Inatomi K."/>
            <person name="Furukawa K."/>
            <person name="Inui M."/>
            <person name="Yukawa H."/>
        </authorList>
    </citation>
    <scope>NUCLEOTIDE SEQUENCE [LARGE SCALE GENOMIC DNA]</scope>
    <source>
        <strain evidence="2 3">Y51</strain>
    </source>
</reference>
<evidence type="ECO:0000313" key="2">
    <source>
        <dbReference type="EMBL" id="BAE82641.1"/>
    </source>
</evidence>
<dbReference type="InterPro" id="IPR013216">
    <property type="entry name" value="Methyltransf_11"/>
</dbReference>
<dbReference type="PANTHER" id="PTHR45036:SF1">
    <property type="entry name" value="METHYLTRANSFERASE LIKE 7A"/>
    <property type="match status" value="1"/>
</dbReference>
<dbReference type="CDD" id="cd02440">
    <property type="entry name" value="AdoMet_MTases"/>
    <property type="match status" value="1"/>
</dbReference>
<dbReference type="Pfam" id="PF08241">
    <property type="entry name" value="Methyltransf_11"/>
    <property type="match status" value="1"/>
</dbReference>
<evidence type="ECO:0000259" key="1">
    <source>
        <dbReference type="Pfam" id="PF08241"/>
    </source>
</evidence>
<accession>Q24ZA1</accession>
<feature type="domain" description="Methyltransferase type 11" evidence="1">
    <location>
        <begin position="45"/>
        <end position="138"/>
    </location>
</feature>
<dbReference type="InterPro" id="IPR052356">
    <property type="entry name" value="Thiol_S-MT"/>
</dbReference>
<sequence length="207" mass="23330">MDIMDKETELTRKRYNRTSKFYDMERMIKPAIRKTILNQVEGKILEVGVGTGKNLAYYPPNSNITGIDLSPGMLAKARDKARKLQIPARLLEMDAQDLQFPENSFDTVVATCVFCSVPDPISGLKEIKRVCKPGGKILLLEHVRSDNPLLGRIMDLLDPLTVRMIGSHINRRTVENVTKADLRILSVEEQGFTILKNIVAEPNKEPI</sequence>
<dbReference type="InterPro" id="IPR029063">
    <property type="entry name" value="SAM-dependent_MTases_sf"/>
</dbReference>
<dbReference type="KEGG" id="dsy:DSY0852"/>
<name>Q24ZA1_DESHY</name>
<dbReference type="HOGENOM" id="CLU_037990_7_3_9"/>
<dbReference type="AlphaFoldDB" id="Q24ZA1"/>
<protein>
    <recommendedName>
        <fullName evidence="1">Methyltransferase type 11 domain-containing protein</fullName>
    </recommendedName>
</protein>
<dbReference type="PANTHER" id="PTHR45036">
    <property type="entry name" value="METHYLTRANSFERASE LIKE 7B"/>
    <property type="match status" value="1"/>
</dbReference>
<dbReference type="Proteomes" id="UP000001946">
    <property type="component" value="Chromosome"/>
</dbReference>
<organism evidence="2 3">
    <name type="scientific">Desulfitobacterium hafniense (strain Y51)</name>
    <dbReference type="NCBI Taxonomy" id="138119"/>
    <lineage>
        <taxon>Bacteria</taxon>
        <taxon>Bacillati</taxon>
        <taxon>Bacillota</taxon>
        <taxon>Clostridia</taxon>
        <taxon>Eubacteriales</taxon>
        <taxon>Desulfitobacteriaceae</taxon>
        <taxon>Desulfitobacterium</taxon>
    </lineage>
</organism>
<evidence type="ECO:0000313" key="3">
    <source>
        <dbReference type="Proteomes" id="UP000001946"/>
    </source>
</evidence>
<dbReference type="Gene3D" id="3.40.50.150">
    <property type="entry name" value="Vaccinia Virus protein VP39"/>
    <property type="match status" value="1"/>
</dbReference>
<dbReference type="eggNOG" id="COG2226">
    <property type="taxonomic scope" value="Bacteria"/>
</dbReference>
<dbReference type="SUPFAM" id="SSF53335">
    <property type="entry name" value="S-adenosyl-L-methionine-dependent methyltransferases"/>
    <property type="match status" value="1"/>
</dbReference>
<proteinExistence type="predicted"/>
<dbReference type="EMBL" id="AP008230">
    <property type="protein sequence ID" value="BAE82641.1"/>
    <property type="molecule type" value="Genomic_DNA"/>
</dbReference>
<dbReference type="STRING" id="138119.DSY0852"/>